<evidence type="ECO:0000313" key="2">
    <source>
        <dbReference type="EMBL" id="KAH6686768.1"/>
    </source>
</evidence>
<evidence type="ECO:0000256" key="1">
    <source>
        <dbReference type="SAM" id="MobiDB-lite"/>
    </source>
</evidence>
<feature type="region of interest" description="Disordered" evidence="1">
    <location>
        <begin position="1"/>
        <end position="66"/>
    </location>
</feature>
<protein>
    <submittedName>
        <fullName evidence="2">Uncharacterized protein</fullName>
    </submittedName>
</protein>
<dbReference type="EMBL" id="JAGSXJ010000012">
    <property type="protein sequence ID" value="KAH6686768.1"/>
    <property type="molecule type" value="Genomic_DNA"/>
</dbReference>
<comment type="caution">
    <text evidence="2">The sequence shown here is derived from an EMBL/GenBank/DDBJ whole genome shotgun (WGS) entry which is preliminary data.</text>
</comment>
<dbReference type="Proteomes" id="UP000770015">
    <property type="component" value="Unassembled WGS sequence"/>
</dbReference>
<feature type="compositionally biased region" description="Low complexity" evidence="1">
    <location>
        <begin position="38"/>
        <end position="48"/>
    </location>
</feature>
<sequence length="457" mass="51433">MPSKTKRPRKRPAAQDDEMDAPYEAESARRVTKRIKPSGTRGNTSSRTTRSRKKQVQMAPQTPEMTPEVFEEPVVAFAPTAPVAFEASEPLDALKAPDPPAAFEAPQAPQAPEAHEVVETVETVTAAEAVDKAIASATTEPIEMAPEPLTWPMQMWKAHRLIKRFGDEMPPQEVAFLDKAIGIIHRMMEVEPYETLPAAHDILLAMPGKTSLERFLKLLAHMAANPQLVNDQPVLHILARLLRDVQRAWHVHFPVDTAVDSLTPFQDISHSLYMVSMDYRREARYQGTAKSKHAYLSFIAFLGILVQTGALDEPNIAVHLGIEGVSLTSKSSCIQHKIFCGPGYPGKPGIHHERWRFWKNKFNSQRRSKAGVESSDPRRIIWLAWRYMSIAEENHFHVDLELLENLDPEQDKGQDSSMPDFTDDAVQEQRKVNMAKAQRDAQKRAKKLEAQVKKLAV</sequence>
<evidence type="ECO:0000313" key="3">
    <source>
        <dbReference type="Proteomes" id="UP000770015"/>
    </source>
</evidence>
<dbReference type="OrthoDB" id="10416643at2759"/>
<dbReference type="AlphaFoldDB" id="A0A9P9AAN6"/>
<gene>
    <name evidence="2" type="ORF">F5X68DRAFT_261777</name>
</gene>
<accession>A0A9P9AAN6</accession>
<name>A0A9P9AAN6_9PEZI</name>
<organism evidence="2 3">
    <name type="scientific">Plectosphaerella plurivora</name>
    <dbReference type="NCBI Taxonomy" id="936078"/>
    <lineage>
        <taxon>Eukaryota</taxon>
        <taxon>Fungi</taxon>
        <taxon>Dikarya</taxon>
        <taxon>Ascomycota</taxon>
        <taxon>Pezizomycotina</taxon>
        <taxon>Sordariomycetes</taxon>
        <taxon>Hypocreomycetidae</taxon>
        <taxon>Glomerellales</taxon>
        <taxon>Plectosphaerellaceae</taxon>
        <taxon>Plectosphaerella</taxon>
    </lineage>
</organism>
<proteinExistence type="predicted"/>
<keyword evidence="3" id="KW-1185">Reference proteome</keyword>
<feature type="compositionally biased region" description="Basic residues" evidence="1">
    <location>
        <begin position="1"/>
        <end position="12"/>
    </location>
</feature>
<reference evidence="2" key="1">
    <citation type="journal article" date="2021" name="Nat. Commun.">
        <title>Genetic determinants of endophytism in the Arabidopsis root mycobiome.</title>
        <authorList>
            <person name="Mesny F."/>
            <person name="Miyauchi S."/>
            <person name="Thiergart T."/>
            <person name="Pickel B."/>
            <person name="Atanasova L."/>
            <person name="Karlsson M."/>
            <person name="Huettel B."/>
            <person name="Barry K.W."/>
            <person name="Haridas S."/>
            <person name="Chen C."/>
            <person name="Bauer D."/>
            <person name="Andreopoulos W."/>
            <person name="Pangilinan J."/>
            <person name="LaButti K."/>
            <person name="Riley R."/>
            <person name="Lipzen A."/>
            <person name="Clum A."/>
            <person name="Drula E."/>
            <person name="Henrissat B."/>
            <person name="Kohler A."/>
            <person name="Grigoriev I.V."/>
            <person name="Martin F.M."/>
            <person name="Hacquard S."/>
        </authorList>
    </citation>
    <scope>NUCLEOTIDE SEQUENCE</scope>
    <source>
        <strain evidence="2">MPI-SDFR-AT-0117</strain>
    </source>
</reference>